<dbReference type="AlphaFoldDB" id="A0A1R3KSH0"/>
<dbReference type="EMBL" id="AWWV01002817">
    <property type="protein sequence ID" value="OMP10014.1"/>
    <property type="molecule type" value="Genomic_DNA"/>
</dbReference>
<accession>A0A1R3KSH0</accession>
<organism evidence="1 2">
    <name type="scientific">Corchorus capsularis</name>
    <name type="common">Jute</name>
    <dbReference type="NCBI Taxonomy" id="210143"/>
    <lineage>
        <taxon>Eukaryota</taxon>
        <taxon>Viridiplantae</taxon>
        <taxon>Streptophyta</taxon>
        <taxon>Embryophyta</taxon>
        <taxon>Tracheophyta</taxon>
        <taxon>Spermatophyta</taxon>
        <taxon>Magnoliopsida</taxon>
        <taxon>eudicotyledons</taxon>
        <taxon>Gunneridae</taxon>
        <taxon>Pentapetalae</taxon>
        <taxon>rosids</taxon>
        <taxon>malvids</taxon>
        <taxon>Malvales</taxon>
        <taxon>Malvaceae</taxon>
        <taxon>Grewioideae</taxon>
        <taxon>Apeibeae</taxon>
        <taxon>Corchorus</taxon>
    </lineage>
</organism>
<comment type="caution">
    <text evidence="1">The sequence shown here is derived from an EMBL/GenBank/DDBJ whole genome shotgun (WGS) entry which is preliminary data.</text>
</comment>
<dbReference type="Gramene" id="OMP10014">
    <property type="protein sequence ID" value="OMP10014"/>
    <property type="gene ID" value="CCACVL1_01021"/>
</dbReference>
<keyword evidence="2" id="KW-1185">Reference proteome</keyword>
<reference evidence="1 2" key="1">
    <citation type="submission" date="2013-09" db="EMBL/GenBank/DDBJ databases">
        <title>Corchorus capsularis genome sequencing.</title>
        <authorList>
            <person name="Alam M."/>
            <person name="Haque M.S."/>
            <person name="Islam M.S."/>
            <person name="Emdad E.M."/>
            <person name="Islam M.M."/>
            <person name="Ahmed B."/>
            <person name="Halim A."/>
            <person name="Hossen Q.M.M."/>
            <person name="Hossain M.Z."/>
            <person name="Ahmed R."/>
            <person name="Khan M.M."/>
            <person name="Islam R."/>
            <person name="Rashid M.M."/>
            <person name="Khan S.A."/>
            <person name="Rahman M.S."/>
            <person name="Alam M."/>
        </authorList>
    </citation>
    <scope>NUCLEOTIDE SEQUENCE [LARGE SCALE GENOMIC DNA]</scope>
    <source>
        <strain evidence="2">cv. CVL-1</strain>
        <tissue evidence="1">Whole seedling</tissue>
    </source>
</reference>
<evidence type="ECO:0000313" key="1">
    <source>
        <dbReference type="EMBL" id="OMP10014.1"/>
    </source>
</evidence>
<sequence length="62" mass="7032">MVLEGTWPSACGARVRRTVVVGLTEIKAPRVRYLIGNHVIFPPLWRARLFRIRLDSSETAAQ</sequence>
<proteinExistence type="predicted"/>
<name>A0A1R3KSH0_COCAP</name>
<evidence type="ECO:0000313" key="2">
    <source>
        <dbReference type="Proteomes" id="UP000188268"/>
    </source>
</evidence>
<protein>
    <submittedName>
        <fullName evidence="1">Uncharacterized protein</fullName>
    </submittedName>
</protein>
<dbReference type="Proteomes" id="UP000188268">
    <property type="component" value="Unassembled WGS sequence"/>
</dbReference>
<gene>
    <name evidence="1" type="ORF">CCACVL1_01021</name>
</gene>